<dbReference type="RefSeq" id="XP_031877559.1">
    <property type="nucleotide sequence ID" value="XM_032025915.1"/>
</dbReference>
<accession>A0A7J6IEH9</accession>
<gene>
    <name evidence="1" type="ORF">CGGC5_v016959</name>
</gene>
<dbReference type="GeneID" id="43610064"/>
<evidence type="ECO:0000313" key="1">
    <source>
        <dbReference type="EMBL" id="KAF4474263.1"/>
    </source>
</evidence>
<dbReference type="Proteomes" id="UP000011096">
    <property type="component" value="Unassembled WGS sequence"/>
</dbReference>
<evidence type="ECO:0000313" key="2">
    <source>
        <dbReference type="Proteomes" id="UP000011096"/>
    </source>
</evidence>
<protein>
    <submittedName>
        <fullName evidence="1">Uncharacterized protein</fullName>
    </submittedName>
</protein>
<reference evidence="1 2" key="2">
    <citation type="submission" date="2020-04" db="EMBL/GenBank/DDBJ databases">
        <title>Genome sequencing and assembly of multiple isolates from the Colletotrichum gloeosporioides species complex.</title>
        <authorList>
            <person name="Gan P."/>
            <person name="Shirasu K."/>
        </authorList>
    </citation>
    <scope>NUCLEOTIDE SEQUENCE [LARGE SCALE GENOMIC DNA]</scope>
    <source>
        <strain evidence="1 2">Nara gc5</strain>
    </source>
</reference>
<proteinExistence type="predicted"/>
<name>A0A7J6IEH9_COLFN</name>
<keyword evidence="2" id="KW-1185">Reference proteome</keyword>
<reference evidence="1 2" key="1">
    <citation type="submission" date="2012-08" db="EMBL/GenBank/DDBJ databases">
        <authorList>
            <person name="Gan P.H.P."/>
            <person name="Ikeda K."/>
            <person name="Irieda H."/>
            <person name="Narusaka M."/>
            <person name="O'Connell R.J."/>
            <person name="Narusaka Y."/>
            <person name="Takano Y."/>
            <person name="Kubo Y."/>
            <person name="Shirasu K."/>
        </authorList>
    </citation>
    <scope>NUCLEOTIDE SEQUENCE [LARGE SCALE GENOMIC DNA]</scope>
    <source>
        <strain evidence="1 2">Nara gc5</strain>
    </source>
</reference>
<sequence length="180" mass="19295">MAVQNAMFGDCSDSNAVSYPIETCSFFSDNTNTTAPLDPQLFEFLNLANNDMTWSYPTYGWNLSCESSAENLLEGGMSSAYCLESMHLHGGCTDGSPAAAPGLVYATPVEPLQPWTYVLGAQPMLQQDFALENGGCWGVAGVQFGPDSISTEGFAGQISSLDDRAVHHPCFPLLNYGPMI</sequence>
<comment type="caution">
    <text evidence="1">The sequence shown here is derived from an EMBL/GenBank/DDBJ whole genome shotgun (WGS) entry which is preliminary data.</text>
</comment>
<dbReference type="AlphaFoldDB" id="A0A7J6IEH9"/>
<organism evidence="1 2">
    <name type="scientific">Colletotrichum fructicola (strain Nara gc5)</name>
    <name type="common">Anthracnose fungus</name>
    <name type="synonym">Colletotrichum gloeosporioides (strain Nara gc5)</name>
    <dbReference type="NCBI Taxonomy" id="1213859"/>
    <lineage>
        <taxon>Eukaryota</taxon>
        <taxon>Fungi</taxon>
        <taxon>Dikarya</taxon>
        <taxon>Ascomycota</taxon>
        <taxon>Pezizomycotina</taxon>
        <taxon>Sordariomycetes</taxon>
        <taxon>Hypocreomycetidae</taxon>
        <taxon>Glomerellales</taxon>
        <taxon>Glomerellaceae</taxon>
        <taxon>Colletotrichum</taxon>
        <taxon>Colletotrichum gloeosporioides species complex</taxon>
    </lineage>
</organism>
<dbReference type="EMBL" id="ANPB02000011">
    <property type="protein sequence ID" value="KAF4474263.1"/>
    <property type="molecule type" value="Genomic_DNA"/>
</dbReference>
<dbReference type="InParanoid" id="A0A7J6IEH9"/>